<gene>
    <name evidence="1" type="ORF">GCM10025883_17860</name>
</gene>
<evidence type="ECO:0000313" key="1">
    <source>
        <dbReference type="EMBL" id="GMA39741.1"/>
    </source>
</evidence>
<name>A0ABQ6IQK8_9MICO</name>
<evidence type="ECO:0000313" key="2">
    <source>
        <dbReference type="Proteomes" id="UP001157126"/>
    </source>
</evidence>
<dbReference type="EMBL" id="BSUO01000001">
    <property type="protein sequence ID" value="GMA39741.1"/>
    <property type="molecule type" value="Genomic_DNA"/>
</dbReference>
<proteinExistence type="predicted"/>
<comment type="caution">
    <text evidence="1">The sequence shown here is derived from an EMBL/GenBank/DDBJ whole genome shotgun (WGS) entry which is preliminary data.</text>
</comment>
<reference evidence="2" key="1">
    <citation type="journal article" date="2019" name="Int. J. Syst. Evol. Microbiol.">
        <title>The Global Catalogue of Microorganisms (GCM) 10K type strain sequencing project: providing services to taxonomists for standard genome sequencing and annotation.</title>
        <authorList>
            <consortium name="The Broad Institute Genomics Platform"/>
            <consortium name="The Broad Institute Genome Sequencing Center for Infectious Disease"/>
            <person name="Wu L."/>
            <person name="Ma J."/>
        </authorList>
    </citation>
    <scope>NUCLEOTIDE SEQUENCE [LARGE SCALE GENOMIC DNA]</scope>
    <source>
        <strain evidence="2">NBRC 113072</strain>
    </source>
</reference>
<sequence>MPPAGTPGWEQAATEWLLDQCPADHRGQPVWRRQPVALAWIARHHVDAQVEAMRTCYRTARVGLGDHLEPEVIPEVLAALEAEGLRLRAVARATELVSDALRGKTYVPRL</sequence>
<organism evidence="1 2">
    <name type="scientific">Mobilicoccus caccae</name>
    <dbReference type="NCBI Taxonomy" id="1859295"/>
    <lineage>
        <taxon>Bacteria</taxon>
        <taxon>Bacillati</taxon>
        <taxon>Actinomycetota</taxon>
        <taxon>Actinomycetes</taxon>
        <taxon>Micrococcales</taxon>
        <taxon>Dermatophilaceae</taxon>
        <taxon>Mobilicoccus</taxon>
    </lineage>
</organism>
<dbReference type="Proteomes" id="UP001157126">
    <property type="component" value="Unassembled WGS sequence"/>
</dbReference>
<accession>A0ABQ6IQK8</accession>
<protein>
    <submittedName>
        <fullName evidence="1">Uncharacterized protein</fullName>
    </submittedName>
</protein>
<keyword evidence="2" id="KW-1185">Reference proteome</keyword>